<comment type="caution">
    <text evidence="9">The sequence shown here is derived from an EMBL/GenBank/DDBJ whole genome shotgun (WGS) entry which is preliminary data.</text>
</comment>
<dbReference type="PANTHER" id="PTHR30558">
    <property type="entry name" value="EXBD MEMBRANE COMPONENT OF PMF-DRIVEN MACROMOLECULE IMPORT SYSTEM"/>
    <property type="match status" value="1"/>
</dbReference>
<feature type="transmembrane region" description="Helical" evidence="8">
    <location>
        <begin position="20"/>
        <end position="37"/>
    </location>
</feature>
<keyword evidence="6 8" id="KW-0472">Membrane</keyword>
<accession>A0A8I1W5E4</accession>
<comment type="similarity">
    <text evidence="2 7">Belongs to the ExbD/TolR family.</text>
</comment>
<keyword evidence="4 7" id="KW-0812">Transmembrane</keyword>
<evidence type="ECO:0000256" key="7">
    <source>
        <dbReference type="RuleBase" id="RU003879"/>
    </source>
</evidence>
<dbReference type="AlphaFoldDB" id="A0A8I1W5E4"/>
<dbReference type="GO" id="GO:0015031">
    <property type="term" value="P:protein transport"/>
    <property type="evidence" value="ECO:0007669"/>
    <property type="project" value="UniProtKB-KW"/>
</dbReference>
<dbReference type="GO" id="GO:0022857">
    <property type="term" value="F:transmembrane transporter activity"/>
    <property type="evidence" value="ECO:0007669"/>
    <property type="project" value="InterPro"/>
</dbReference>
<dbReference type="RefSeq" id="WP_207542000.1">
    <property type="nucleotide sequence ID" value="NZ_JAFNAA010000007.1"/>
</dbReference>
<dbReference type="EMBL" id="JAFNAA010000007">
    <property type="protein sequence ID" value="MBO1108194.1"/>
    <property type="molecule type" value="Genomic_DNA"/>
</dbReference>
<name>A0A8I1W5E4_PLESH</name>
<evidence type="ECO:0000313" key="10">
    <source>
        <dbReference type="Proteomes" id="UP000664658"/>
    </source>
</evidence>
<dbReference type="Proteomes" id="UP000664658">
    <property type="component" value="Unassembled WGS sequence"/>
</dbReference>
<keyword evidence="7" id="KW-0813">Transport</keyword>
<dbReference type="Pfam" id="PF02472">
    <property type="entry name" value="ExbD"/>
    <property type="match status" value="1"/>
</dbReference>
<dbReference type="PANTHER" id="PTHR30558:SF15">
    <property type="entry name" value="BIOPOLYMER TRANSPORT PROTEIN EXBD1"/>
    <property type="match status" value="1"/>
</dbReference>
<keyword evidence="7" id="KW-0653">Protein transport</keyword>
<dbReference type="InterPro" id="IPR003400">
    <property type="entry name" value="ExbD"/>
</dbReference>
<gene>
    <name evidence="9" type="ORF">J2R62_08160</name>
</gene>
<keyword evidence="3" id="KW-1003">Cell membrane</keyword>
<evidence type="ECO:0000256" key="2">
    <source>
        <dbReference type="ARBA" id="ARBA00005811"/>
    </source>
</evidence>
<evidence type="ECO:0000256" key="5">
    <source>
        <dbReference type="ARBA" id="ARBA00022989"/>
    </source>
</evidence>
<dbReference type="GO" id="GO:0005886">
    <property type="term" value="C:plasma membrane"/>
    <property type="evidence" value="ECO:0007669"/>
    <property type="project" value="UniProtKB-SubCell"/>
</dbReference>
<evidence type="ECO:0000256" key="8">
    <source>
        <dbReference type="SAM" id="Phobius"/>
    </source>
</evidence>
<sequence>MIRDRSAPESSSLGIDLTPLLDIIFIVLVFLLLTANVRIQSMDITLPEVADSTQPVQTVPESLTLHLFADAPYWALGEQKYTDWDAFSNAILTARAQQHTSGAQPEIIIAADRDASTERLLNLLNFLQRQNIPAAQILTKGSE</sequence>
<reference evidence="9" key="1">
    <citation type="submission" date="2021-03" db="EMBL/GenBank/DDBJ databases">
        <title>Plesiomonas shigelloides zfcc0051, isolated from zebrafish feces.</title>
        <authorList>
            <person name="Vanderhoek Z."/>
            <person name="Gaulke C."/>
        </authorList>
    </citation>
    <scope>NUCLEOTIDE SEQUENCE</scope>
    <source>
        <strain evidence="9">Zfcc0051</strain>
    </source>
</reference>
<organism evidence="9 10">
    <name type="scientific">Plesiomonas shigelloides</name>
    <name type="common">Aeromonas shigelloides</name>
    <dbReference type="NCBI Taxonomy" id="703"/>
    <lineage>
        <taxon>Bacteria</taxon>
        <taxon>Pseudomonadati</taxon>
        <taxon>Pseudomonadota</taxon>
        <taxon>Gammaproteobacteria</taxon>
        <taxon>Enterobacterales</taxon>
        <taxon>Enterobacteriaceae</taxon>
        <taxon>Plesiomonas</taxon>
    </lineage>
</organism>
<proteinExistence type="inferred from homology"/>
<protein>
    <submittedName>
        <fullName evidence="9">Biopolymer transporter ExbD</fullName>
    </submittedName>
</protein>
<evidence type="ECO:0000256" key="3">
    <source>
        <dbReference type="ARBA" id="ARBA00022475"/>
    </source>
</evidence>
<evidence type="ECO:0000313" key="9">
    <source>
        <dbReference type="EMBL" id="MBO1108194.1"/>
    </source>
</evidence>
<evidence type="ECO:0000256" key="6">
    <source>
        <dbReference type="ARBA" id="ARBA00023136"/>
    </source>
</evidence>
<evidence type="ECO:0000256" key="4">
    <source>
        <dbReference type="ARBA" id="ARBA00022692"/>
    </source>
</evidence>
<keyword evidence="5 8" id="KW-1133">Transmembrane helix</keyword>
<comment type="subcellular location">
    <subcellularLocation>
        <location evidence="1">Cell membrane</location>
        <topology evidence="1">Single-pass membrane protein</topology>
    </subcellularLocation>
    <subcellularLocation>
        <location evidence="7">Cell membrane</location>
        <topology evidence="7">Single-pass type II membrane protein</topology>
    </subcellularLocation>
</comment>
<evidence type="ECO:0000256" key="1">
    <source>
        <dbReference type="ARBA" id="ARBA00004162"/>
    </source>
</evidence>